<comment type="caution">
    <text evidence="7">The sequence shown here is derived from an EMBL/GenBank/DDBJ whole genome shotgun (WGS) entry which is preliminary data.</text>
</comment>
<feature type="transmembrane region" description="Helical" evidence="5">
    <location>
        <begin position="6"/>
        <end position="28"/>
    </location>
</feature>
<dbReference type="Pfam" id="PF12698">
    <property type="entry name" value="ABC2_membrane_3"/>
    <property type="match status" value="1"/>
</dbReference>
<keyword evidence="2 5" id="KW-0812">Transmembrane</keyword>
<evidence type="ECO:0000313" key="7">
    <source>
        <dbReference type="EMBL" id="MPL72482.1"/>
    </source>
</evidence>
<evidence type="ECO:0000256" key="4">
    <source>
        <dbReference type="ARBA" id="ARBA00023136"/>
    </source>
</evidence>
<name>A0A644U266_9ZZZZ</name>
<feature type="transmembrane region" description="Helical" evidence="5">
    <location>
        <begin position="138"/>
        <end position="161"/>
    </location>
</feature>
<organism evidence="7">
    <name type="scientific">bioreactor metagenome</name>
    <dbReference type="NCBI Taxonomy" id="1076179"/>
    <lineage>
        <taxon>unclassified sequences</taxon>
        <taxon>metagenomes</taxon>
        <taxon>ecological metagenomes</taxon>
    </lineage>
</organism>
<evidence type="ECO:0000256" key="3">
    <source>
        <dbReference type="ARBA" id="ARBA00022989"/>
    </source>
</evidence>
<dbReference type="EMBL" id="VSSQ01000066">
    <property type="protein sequence ID" value="MPL72482.1"/>
    <property type="molecule type" value="Genomic_DNA"/>
</dbReference>
<protein>
    <recommendedName>
        <fullName evidence="6">ABC-2 type transporter transmembrane domain-containing protein</fullName>
    </recommendedName>
</protein>
<gene>
    <name evidence="7" type="primary">yhaP_4</name>
    <name evidence="7" type="ORF">SDC9_18267</name>
</gene>
<sequence length="272" mass="30102">MVEIYMVIAYVASLLIYMFIFMFGSMVMRGVIEEKTTRIIEVIVSSVKPFELMLGKILGVGSVALLQFTIWILLSVGIVSVAQTFLGEDSLASTAQMTQTIAGSQVTDLDNVTMAISEDSTPFQEIMSALGSVNFVEVILSFLAYFILGYLLYAALFAAVGSAVDNEADTQQLVLPVTLPLIIGLFLMMHTFQHPGSSLSFWGSMIPFTSPMVMMARIPFGDVPLWELALSLALLLGTFLFMTYVSAKIYRVGILMYGKKPSWKEIIKWLKY</sequence>
<keyword evidence="4 5" id="KW-0472">Membrane</keyword>
<dbReference type="InterPro" id="IPR013525">
    <property type="entry name" value="ABC2_TM"/>
</dbReference>
<reference evidence="7" key="1">
    <citation type="submission" date="2019-08" db="EMBL/GenBank/DDBJ databases">
        <authorList>
            <person name="Kucharzyk K."/>
            <person name="Murdoch R.W."/>
            <person name="Higgins S."/>
            <person name="Loffler F."/>
        </authorList>
    </citation>
    <scope>NUCLEOTIDE SEQUENCE</scope>
</reference>
<evidence type="ECO:0000256" key="2">
    <source>
        <dbReference type="ARBA" id="ARBA00022692"/>
    </source>
</evidence>
<feature type="transmembrane region" description="Helical" evidence="5">
    <location>
        <begin position="228"/>
        <end position="247"/>
    </location>
</feature>
<proteinExistence type="predicted"/>
<feature type="domain" description="ABC-2 type transporter transmembrane" evidence="6">
    <location>
        <begin position="9"/>
        <end position="246"/>
    </location>
</feature>
<evidence type="ECO:0000256" key="1">
    <source>
        <dbReference type="ARBA" id="ARBA00004141"/>
    </source>
</evidence>
<keyword evidence="3 5" id="KW-1133">Transmembrane helix</keyword>
<feature type="transmembrane region" description="Helical" evidence="5">
    <location>
        <begin position="57"/>
        <end position="82"/>
    </location>
</feature>
<dbReference type="AlphaFoldDB" id="A0A644U266"/>
<feature type="transmembrane region" description="Helical" evidence="5">
    <location>
        <begin position="173"/>
        <end position="193"/>
    </location>
</feature>
<evidence type="ECO:0000256" key="5">
    <source>
        <dbReference type="SAM" id="Phobius"/>
    </source>
</evidence>
<comment type="subcellular location">
    <subcellularLocation>
        <location evidence="1">Membrane</location>
        <topology evidence="1">Multi-pass membrane protein</topology>
    </subcellularLocation>
</comment>
<evidence type="ECO:0000259" key="6">
    <source>
        <dbReference type="Pfam" id="PF12698"/>
    </source>
</evidence>
<dbReference type="GO" id="GO:0140359">
    <property type="term" value="F:ABC-type transporter activity"/>
    <property type="evidence" value="ECO:0007669"/>
    <property type="project" value="InterPro"/>
</dbReference>
<accession>A0A644U266</accession>
<dbReference type="GO" id="GO:0016020">
    <property type="term" value="C:membrane"/>
    <property type="evidence" value="ECO:0007669"/>
    <property type="project" value="UniProtKB-SubCell"/>
</dbReference>